<evidence type="ECO:0000313" key="3">
    <source>
        <dbReference type="Proteomes" id="UP000283383"/>
    </source>
</evidence>
<protein>
    <recommendedName>
        <fullName evidence="1">DUF8040 domain-containing protein</fullName>
    </recommendedName>
</protein>
<sequence>MYTNPRNVSQKINLLLRGHPERFRIETRLTIIQFERLAVWLYENTTPRESRLLTLKAKLAIFLYIVGHGATYRNASIHWELNIER</sequence>
<feature type="domain" description="DUF8040" evidence="1">
    <location>
        <begin position="9"/>
        <end position="78"/>
    </location>
</feature>
<proteinExistence type="predicted"/>
<organism evidence="2 3">
    <name type="scientific">Golovinomyces cichoracearum</name>
    <dbReference type="NCBI Taxonomy" id="62708"/>
    <lineage>
        <taxon>Eukaryota</taxon>
        <taxon>Fungi</taxon>
        <taxon>Dikarya</taxon>
        <taxon>Ascomycota</taxon>
        <taxon>Pezizomycotina</taxon>
        <taxon>Leotiomycetes</taxon>
        <taxon>Erysiphales</taxon>
        <taxon>Erysiphaceae</taxon>
        <taxon>Golovinomyces</taxon>
    </lineage>
</organism>
<name>A0A420H1R7_9PEZI</name>
<gene>
    <name evidence="2" type="ORF">GcM3_222006</name>
</gene>
<reference evidence="2 3" key="1">
    <citation type="journal article" date="2018" name="BMC Genomics">
        <title>Comparative genome analyses reveal sequence features reflecting distinct modes of host-adaptation between dicot and monocot powdery mildew.</title>
        <authorList>
            <person name="Wu Y."/>
            <person name="Ma X."/>
            <person name="Pan Z."/>
            <person name="Kale S.D."/>
            <person name="Song Y."/>
            <person name="King H."/>
            <person name="Zhang Q."/>
            <person name="Presley C."/>
            <person name="Deng X."/>
            <person name="Wei C.I."/>
            <person name="Xiao S."/>
        </authorList>
    </citation>
    <scope>NUCLEOTIDE SEQUENCE [LARGE SCALE GENOMIC DNA]</scope>
    <source>
        <strain evidence="2">UMSG3</strain>
    </source>
</reference>
<feature type="non-terminal residue" evidence="2">
    <location>
        <position position="85"/>
    </location>
</feature>
<evidence type="ECO:0000313" key="2">
    <source>
        <dbReference type="EMBL" id="RKF51390.1"/>
    </source>
</evidence>
<dbReference type="EMBL" id="MCBQ01022292">
    <property type="protein sequence ID" value="RKF51390.1"/>
    <property type="molecule type" value="Genomic_DNA"/>
</dbReference>
<dbReference type="InterPro" id="IPR058353">
    <property type="entry name" value="DUF8040"/>
</dbReference>
<dbReference type="Pfam" id="PF26138">
    <property type="entry name" value="DUF8040"/>
    <property type="match status" value="1"/>
</dbReference>
<accession>A0A420H1R7</accession>
<keyword evidence="3" id="KW-1185">Reference proteome</keyword>
<comment type="caution">
    <text evidence="2">The sequence shown here is derived from an EMBL/GenBank/DDBJ whole genome shotgun (WGS) entry which is preliminary data.</text>
</comment>
<evidence type="ECO:0000259" key="1">
    <source>
        <dbReference type="Pfam" id="PF26138"/>
    </source>
</evidence>
<dbReference type="AlphaFoldDB" id="A0A420H1R7"/>
<dbReference type="Proteomes" id="UP000283383">
    <property type="component" value="Unassembled WGS sequence"/>
</dbReference>